<sequence length="70" mass="7966">NSLFLSRVQKKKNYTTISYTPHYIIKFHTSPSSDPLSGATLVAVYRTTLSLSALLYIQQLFEPPVLLKQH</sequence>
<reference evidence="1" key="1">
    <citation type="submission" date="2022-08" db="EMBL/GenBank/DDBJ databases">
        <authorList>
            <person name="Gutierrez-Valencia J."/>
        </authorList>
    </citation>
    <scope>NUCLEOTIDE SEQUENCE</scope>
</reference>
<protein>
    <submittedName>
        <fullName evidence="1">Uncharacterized protein</fullName>
    </submittedName>
</protein>
<name>A0AAV0LEG4_9ROSI</name>
<dbReference type="Proteomes" id="UP001154282">
    <property type="component" value="Unassembled WGS sequence"/>
</dbReference>
<evidence type="ECO:0000313" key="2">
    <source>
        <dbReference type="Proteomes" id="UP001154282"/>
    </source>
</evidence>
<accession>A0AAV0LEG4</accession>
<gene>
    <name evidence="1" type="ORF">LITE_LOCUS23249</name>
</gene>
<dbReference type="EMBL" id="CAMGYJ010000006">
    <property type="protein sequence ID" value="CAI0432015.1"/>
    <property type="molecule type" value="Genomic_DNA"/>
</dbReference>
<organism evidence="1 2">
    <name type="scientific">Linum tenue</name>
    <dbReference type="NCBI Taxonomy" id="586396"/>
    <lineage>
        <taxon>Eukaryota</taxon>
        <taxon>Viridiplantae</taxon>
        <taxon>Streptophyta</taxon>
        <taxon>Embryophyta</taxon>
        <taxon>Tracheophyta</taxon>
        <taxon>Spermatophyta</taxon>
        <taxon>Magnoliopsida</taxon>
        <taxon>eudicotyledons</taxon>
        <taxon>Gunneridae</taxon>
        <taxon>Pentapetalae</taxon>
        <taxon>rosids</taxon>
        <taxon>fabids</taxon>
        <taxon>Malpighiales</taxon>
        <taxon>Linaceae</taxon>
        <taxon>Linum</taxon>
    </lineage>
</organism>
<dbReference type="AlphaFoldDB" id="A0AAV0LEG4"/>
<evidence type="ECO:0000313" key="1">
    <source>
        <dbReference type="EMBL" id="CAI0432015.1"/>
    </source>
</evidence>
<keyword evidence="2" id="KW-1185">Reference proteome</keyword>
<proteinExistence type="predicted"/>
<comment type="caution">
    <text evidence="1">The sequence shown here is derived from an EMBL/GenBank/DDBJ whole genome shotgun (WGS) entry which is preliminary data.</text>
</comment>
<feature type="non-terminal residue" evidence="1">
    <location>
        <position position="1"/>
    </location>
</feature>